<sequence>MAAFGSLRPLFEEPLPKNPTLMESLSWNHIKSVRRPDEPACPEFFGELHFQERNPPGAYPPHAPSSSAADAPHPVPPSREGDPWMGRREGAAGGCFPPLGSSPRAPGEQEESAYSRMGLAESLQLCTEGLGFESSDVVEEPRAEPRREWSWRRGEAATATGGALGRAPPQERRDGWAAGGLSERRTAGKVEFPPPISCIGSRGKPWVRFRSYREDGRFVLKEVRLPNQEFLHAFRKDGRLQLHFVQPD</sequence>
<dbReference type="PANTHER" id="PTHR33155:SF9">
    <property type="entry name" value="FANTASTIC FOUR-LIKE PROTEIN (DUF3049)"/>
    <property type="match status" value="1"/>
</dbReference>
<dbReference type="AlphaFoldDB" id="A0A1D1ZKC4"/>
<dbReference type="Pfam" id="PF11250">
    <property type="entry name" value="FAF"/>
    <property type="match status" value="1"/>
</dbReference>
<feature type="compositionally biased region" description="Basic and acidic residues" evidence="2">
    <location>
        <begin position="139"/>
        <end position="155"/>
    </location>
</feature>
<feature type="compositionally biased region" description="Low complexity" evidence="2">
    <location>
        <begin position="156"/>
        <end position="167"/>
    </location>
</feature>
<accession>A0A1D1ZKC4</accession>
<feature type="region of interest" description="Disordered" evidence="2">
    <location>
        <begin position="135"/>
        <end position="192"/>
    </location>
</feature>
<reference evidence="4" key="1">
    <citation type="submission" date="2015-07" db="EMBL/GenBank/DDBJ databases">
        <title>Transcriptome Assembly of Anthurium amnicola.</title>
        <authorList>
            <person name="Suzuki J."/>
        </authorList>
    </citation>
    <scope>NUCLEOTIDE SEQUENCE</scope>
</reference>
<protein>
    <submittedName>
        <fullName evidence="4">Protein FANTASTIC FOUR 3</fullName>
    </submittedName>
</protein>
<feature type="compositionally biased region" description="Basic and acidic residues" evidence="2">
    <location>
        <begin position="79"/>
        <end position="90"/>
    </location>
</feature>
<dbReference type="InterPro" id="IPR046431">
    <property type="entry name" value="FAF_dom"/>
</dbReference>
<proteinExistence type="inferred from homology"/>
<evidence type="ECO:0000256" key="1">
    <source>
        <dbReference type="ARBA" id="ARBA00008690"/>
    </source>
</evidence>
<feature type="non-terminal residue" evidence="4">
    <location>
        <position position="248"/>
    </location>
</feature>
<comment type="similarity">
    <text evidence="1">Belongs to the fantastic four family.</text>
</comment>
<evidence type="ECO:0000259" key="3">
    <source>
        <dbReference type="Pfam" id="PF11250"/>
    </source>
</evidence>
<evidence type="ECO:0000256" key="2">
    <source>
        <dbReference type="SAM" id="MobiDB-lite"/>
    </source>
</evidence>
<evidence type="ECO:0000313" key="4">
    <source>
        <dbReference type="EMBL" id="JAT67378.1"/>
    </source>
</evidence>
<feature type="domain" description="FAF" evidence="3">
    <location>
        <begin position="191"/>
        <end position="244"/>
    </location>
</feature>
<dbReference type="InterPro" id="IPR021410">
    <property type="entry name" value="FAF"/>
</dbReference>
<gene>
    <name evidence="4" type="primary">FAF3</name>
    <name evidence="4" type="ORF">g.79617</name>
</gene>
<name>A0A1D1ZKC4_9ARAE</name>
<dbReference type="PANTHER" id="PTHR33155">
    <property type="entry name" value="FANTASTIC FOUR-LIKE PROTEIN (DUF3049)"/>
    <property type="match status" value="1"/>
</dbReference>
<feature type="region of interest" description="Disordered" evidence="2">
    <location>
        <begin position="41"/>
        <end position="115"/>
    </location>
</feature>
<dbReference type="EMBL" id="GDJX01000558">
    <property type="protein sequence ID" value="JAT67378.1"/>
    <property type="molecule type" value="Transcribed_RNA"/>
</dbReference>
<organism evidence="4">
    <name type="scientific">Anthurium amnicola</name>
    <dbReference type="NCBI Taxonomy" id="1678845"/>
    <lineage>
        <taxon>Eukaryota</taxon>
        <taxon>Viridiplantae</taxon>
        <taxon>Streptophyta</taxon>
        <taxon>Embryophyta</taxon>
        <taxon>Tracheophyta</taxon>
        <taxon>Spermatophyta</taxon>
        <taxon>Magnoliopsida</taxon>
        <taxon>Liliopsida</taxon>
        <taxon>Araceae</taxon>
        <taxon>Pothoideae</taxon>
        <taxon>Potheae</taxon>
        <taxon>Anthurium</taxon>
    </lineage>
</organism>